<name>A0AB33KFI7_9ACTN</name>
<proteinExistence type="predicted"/>
<dbReference type="AlphaFoldDB" id="A0AB33KFI7"/>
<dbReference type="KEGG" id="stcm:SCMC78_00220"/>
<feature type="region of interest" description="Disordered" evidence="1">
    <location>
        <begin position="93"/>
        <end position="134"/>
    </location>
</feature>
<evidence type="ECO:0000313" key="2">
    <source>
        <dbReference type="EMBL" id="BFP50215.1"/>
    </source>
</evidence>
<protein>
    <submittedName>
        <fullName evidence="2">Uncharacterized protein</fullName>
    </submittedName>
</protein>
<dbReference type="EMBL" id="AP035884">
    <property type="protein sequence ID" value="BFP50215.1"/>
    <property type="molecule type" value="Genomic_DNA"/>
</dbReference>
<reference evidence="2" key="1">
    <citation type="submission" date="2024-07" db="EMBL/GenBank/DDBJ databases">
        <title>Complete genome sequences of cellulolytic bacteria, Kitasatospora sp. CMC57 and Streptomyces sp. CMC78, isolated from Japanese agricultural soil.</title>
        <authorList>
            <person name="Hashimoto T."/>
            <person name="Ito M."/>
            <person name="Iwamoto M."/>
            <person name="Fukahori D."/>
            <person name="Shoda T."/>
            <person name="Sakoda M."/>
            <person name="Morohoshi T."/>
            <person name="Mitsuboshi M."/>
            <person name="Nishizawa T."/>
        </authorList>
    </citation>
    <scope>NUCLEOTIDE SEQUENCE</scope>
    <source>
        <strain evidence="2">CMC78</strain>
    </source>
</reference>
<sequence>MVAQAVRGDRRIRRRKPLLSAHGGQNFRKLRDRARFGVKGEQGRPRVLKDRIQGISGHDVGSFPERVVDIVESPPDPPSGRLAFSCAESLEAERKRTPRALPPARLPCPMRIRPDTKKSALGADSTEYPEGPPR</sequence>
<gene>
    <name evidence="2" type="ORF">SCMC78_00220</name>
</gene>
<organism evidence="2">
    <name type="scientific">Streptomyces sp. CMC78</name>
    <dbReference type="NCBI Taxonomy" id="3231512"/>
    <lineage>
        <taxon>Bacteria</taxon>
        <taxon>Bacillati</taxon>
        <taxon>Actinomycetota</taxon>
        <taxon>Actinomycetes</taxon>
        <taxon>Kitasatosporales</taxon>
        <taxon>Streptomycetaceae</taxon>
        <taxon>Streptomyces</taxon>
    </lineage>
</organism>
<evidence type="ECO:0000256" key="1">
    <source>
        <dbReference type="SAM" id="MobiDB-lite"/>
    </source>
</evidence>
<accession>A0AB33KFI7</accession>